<protein>
    <recommendedName>
        <fullName evidence="5">Ethanolamine ammonia-lyase small subunit</fullName>
        <shortName evidence="5">EAL small subunit</shortName>
        <ecNumber evidence="5">4.3.1.7</ecNumber>
    </recommendedName>
</protein>
<evidence type="ECO:0000256" key="3">
    <source>
        <dbReference type="ARBA" id="ARBA00023285"/>
    </source>
</evidence>
<dbReference type="InterPro" id="IPR042251">
    <property type="entry name" value="EutC_C"/>
</dbReference>
<dbReference type="GO" id="GO:0031419">
    <property type="term" value="F:cobalamin binding"/>
    <property type="evidence" value="ECO:0007669"/>
    <property type="project" value="UniProtKB-UniRule"/>
</dbReference>
<dbReference type="GO" id="GO:0008851">
    <property type="term" value="F:ethanolamine ammonia-lyase activity"/>
    <property type="evidence" value="ECO:0007669"/>
    <property type="project" value="UniProtKB-UniRule"/>
</dbReference>
<evidence type="ECO:0000313" key="7">
    <source>
        <dbReference type="Proteomes" id="UP000664277"/>
    </source>
</evidence>
<gene>
    <name evidence="5 6" type="primary">eutC</name>
    <name evidence="6" type="ORF">J0M35_05915</name>
</gene>
<keyword evidence="1 5" id="KW-0846">Cobalamin</keyword>
<comment type="function">
    <text evidence="5">Catalyzes the deamination of various vicinal amino-alcohols to oxo compounds. Allows this organism to utilize ethanolamine as the sole source of nitrogen and carbon in the presence of external vitamin B12.</text>
</comment>
<accession>A0A8J7P726</accession>
<dbReference type="GO" id="GO:0009350">
    <property type="term" value="C:ethanolamine ammonia-lyase complex"/>
    <property type="evidence" value="ECO:0007669"/>
    <property type="project" value="UniProtKB-UniRule"/>
</dbReference>
<name>A0A8J7P726_9BACT</name>
<dbReference type="EMBL" id="JAFLCK010000006">
    <property type="protein sequence ID" value="MBN8659879.1"/>
    <property type="molecule type" value="Genomic_DNA"/>
</dbReference>
<dbReference type="PIRSF" id="PIRSF018982">
    <property type="entry name" value="EutC"/>
    <property type="match status" value="1"/>
</dbReference>
<dbReference type="GO" id="GO:0046336">
    <property type="term" value="P:ethanolamine catabolic process"/>
    <property type="evidence" value="ECO:0007669"/>
    <property type="project" value="UniProtKB-UniRule"/>
</dbReference>
<comment type="caution">
    <text evidence="5">Lacks conserved residue(s) required for the propagation of feature annotation.</text>
</comment>
<dbReference type="InterPro" id="IPR009246">
    <property type="entry name" value="EutC"/>
</dbReference>
<dbReference type="UniPathway" id="UPA00560"/>
<comment type="subcellular location">
    <subcellularLocation>
        <location evidence="5">Bacterial microcompartment</location>
    </subcellularLocation>
</comment>
<proteinExistence type="inferred from homology"/>
<evidence type="ECO:0000256" key="1">
    <source>
        <dbReference type="ARBA" id="ARBA00022628"/>
    </source>
</evidence>
<evidence type="ECO:0000256" key="4">
    <source>
        <dbReference type="ARBA" id="ARBA00024446"/>
    </source>
</evidence>
<reference evidence="6" key="1">
    <citation type="submission" date="2021-02" db="EMBL/GenBank/DDBJ databases">
        <title>Genome-Resolved Metagenomics of a Microbial Community Performing Photosynthetic Biological Nutrient Removal.</title>
        <authorList>
            <person name="Mcdaniel E.A."/>
        </authorList>
    </citation>
    <scope>NUCLEOTIDE SEQUENCE</scope>
    <source>
        <strain evidence="6">UWPOB_OBS1</strain>
    </source>
</reference>
<comment type="subunit">
    <text evidence="5">The basic unit is a heterodimer which dimerizes to form tetramers. The heterotetramers trimerize; 6 large subunits form a core ring with 6 small subunits projecting outwards.</text>
</comment>
<keyword evidence="3 5" id="KW-0170">Cobalt</keyword>
<dbReference type="Pfam" id="PF05985">
    <property type="entry name" value="EutC"/>
    <property type="match status" value="1"/>
</dbReference>
<organism evidence="6 7">
    <name type="scientific">Candidatus Obscuribacter phosphatis</name>
    <dbReference type="NCBI Taxonomy" id="1906157"/>
    <lineage>
        <taxon>Bacteria</taxon>
        <taxon>Bacillati</taxon>
        <taxon>Candidatus Melainabacteria</taxon>
        <taxon>Candidatus Obscuribacterales</taxon>
        <taxon>Candidatus Obscuribacteraceae</taxon>
        <taxon>Candidatus Obscuribacter</taxon>
    </lineage>
</organism>
<keyword evidence="2 5" id="KW-0456">Lyase</keyword>
<dbReference type="Proteomes" id="UP000664277">
    <property type="component" value="Unassembled WGS sequence"/>
</dbReference>
<comment type="similarity">
    <text evidence="5">Belongs to the EutC family.</text>
</comment>
<dbReference type="PANTHER" id="PTHR39330:SF1">
    <property type="entry name" value="ETHANOLAMINE AMMONIA-LYASE SMALL SUBUNIT"/>
    <property type="match status" value="1"/>
</dbReference>
<feature type="binding site" evidence="5">
    <location>
        <position position="179"/>
    </location>
    <ligand>
        <name>adenosylcob(III)alamin</name>
        <dbReference type="ChEBI" id="CHEBI:18408"/>
    </ligand>
</feature>
<sequence>MLEKSKNITTANLDYLTRLTPARLAVGRAGSRPRFDTWLSFRKDHALARDAVLGDLKASFIKEFAQTYDLLLVESQAGDRKNFVLNPPSGKRLKESEVADLSAKLGRTSPDVQIVMSDGLSALALEENLPDLYPMLLDGFRQEGITMGRAVIALQGRVAIADQIGYLSGAKIAINLIGERPGLSTAKSLSAYITYNPSPSTISSDRTVVSNIHQEGTPPVEAGAFIVRTVKRILDLKVSGVRLQALS</sequence>
<comment type="catalytic activity">
    <reaction evidence="5">
        <text>ethanolamine = acetaldehyde + NH4(+)</text>
        <dbReference type="Rhea" id="RHEA:15313"/>
        <dbReference type="ChEBI" id="CHEBI:15343"/>
        <dbReference type="ChEBI" id="CHEBI:28938"/>
        <dbReference type="ChEBI" id="CHEBI:57603"/>
        <dbReference type="EC" id="4.3.1.7"/>
    </reaction>
</comment>
<dbReference type="PANTHER" id="PTHR39330">
    <property type="entry name" value="ETHANOLAMINE AMMONIA-LYASE LIGHT CHAIN"/>
    <property type="match status" value="1"/>
</dbReference>
<comment type="caution">
    <text evidence="6">The sequence shown here is derived from an EMBL/GenBank/DDBJ whole genome shotgun (WGS) entry which is preliminary data.</text>
</comment>
<dbReference type="GO" id="GO:0031471">
    <property type="term" value="C:ethanolamine degradation polyhedral organelle"/>
    <property type="evidence" value="ECO:0007669"/>
    <property type="project" value="UniProtKB-UniRule"/>
</dbReference>
<dbReference type="GO" id="GO:0006520">
    <property type="term" value="P:amino acid metabolic process"/>
    <property type="evidence" value="ECO:0007669"/>
    <property type="project" value="InterPro"/>
</dbReference>
<feature type="binding site" evidence="5">
    <location>
        <position position="158"/>
    </location>
    <ligand>
        <name>adenosylcob(III)alamin</name>
        <dbReference type="ChEBI" id="CHEBI:18408"/>
    </ligand>
</feature>
<keyword evidence="4 5" id="KW-1283">Bacterial microcompartment</keyword>
<dbReference type="Gene3D" id="1.10.30.40">
    <property type="entry name" value="Ethanolamine ammonia-lyase light chain (EutC), N-terminal domain"/>
    <property type="match status" value="1"/>
</dbReference>
<dbReference type="Gene3D" id="3.40.50.11240">
    <property type="entry name" value="Ethanolamine ammonia-lyase light chain (EutC)"/>
    <property type="match status" value="1"/>
</dbReference>
<comment type="pathway">
    <text evidence="5">Amine and polyamine degradation; ethanolamine degradation.</text>
</comment>
<evidence type="ECO:0000256" key="2">
    <source>
        <dbReference type="ARBA" id="ARBA00023239"/>
    </source>
</evidence>
<evidence type="ECO:0000313" key="6">
    <source>
        <dbReference type="EMBL" id="MBN8659879.1"/>
    </source>
</evidence>
<dbReference type="InterPro" id="IPR042255">
    <property type="entry name" value="EutC_N"/>
</dbReference>
<evidence type="ECO:0000256" key="5">
    <source>
        <dbReference type="HAMAP-Rule" id="MF_00601"/>
    </source>
</evidence>
<dbReference type="EC" id="4.3.1.7" evidence="5"/>
<comment type="cofactor">
    <cofactor evidence="5">
        <name>adenosylcob(III)alamin</name>
        <dbReference type="ChEBI" id="CHEBI:18408"/>
    </cofactor>
    <text evidence="5">Binds between the large and small subunits.</text>
</comment>
<dbReference type="NCBIfam" id="NF003971">
    <property type="entry name" value="PRK05465.1"/>
    <property type="match status" value="1"/>
</dbReference>
<dbReference type="HAMAP" id="MF_00601">
    <property type="entry name" value="EutC"/>
    <property type="match status" value="1"/>
</dbReference>
<dbReference type="AlphaFoldDB" id="A0A8J7P726"/>